<evidence type="ECO:0000256" key="9">
    <source>
        <dbReference type="SAM" id="Phobius"/>
    </source>
</evidence>
<accession>A0A2N6VMI6</accession>
<dbReference type="InterPro" id="IPR001736">
    <property type="entry name" value="PLipase_D/transphosphatidylase"/>
</dbReference>
<dbReference type="GO" id="GO:0032049">
    <property type="term" value="P:cardiolipin biosynthetic process"/>
    <property type="evidence" value="ECO:0007669"/>
    <property type="project" value="UniProtKB-UniRule"/>
</dbReference>
<evidence type="ECO:0000313" key="12">
    <source>
        <dbReference type="Proteomes" id="UP000235598"/>
    </source>
</evidence>
<dbReference type="Pfam" id="PF13091">
    <property type="entry name" value="PLDc_2"/>
    <property type="match status" value="2"/>
</dbReference>
<dbReference type="Gene3D" id="3.30.870.10">
    <property type="entry name" value="Endonuclease Chain A"/>
    <property type="match status" value="2"/>
</dbReference>
<feature type="domain" description="PLD phosphodiesterase" evidence="10">
    <location>
        <begin position="407"/>
        <end position="434"/>
    </location>
</feature>
<feature type="transmembrane region" description="Helical" evidence="9">
    <location>
        <begin position="43"/>
        <end position="66"/>
    </location>
</feature>
<evidence type="ECO:0000256" key="6">
    <source>
        <dbReference type="ARBA" id="ARBA00022989"/>
    </source>
</evidence>
<dbReference type="InterPro" id="IPR025202">
    <property type="entry name" value="PLD-like_dom"/>
</dbReference>
<evidence type="ECO:0000256" key="2">
    <source>
        <dbReference type="ARBA" id="ARBA00022475"/>
    </source>
</evidence>
<dbReference type="EMBL" id="PNHK01000003">
    <property type="protein sequence ID" value="PMD05309.1"/>
    <property type="molecule type" value="Genomic_DNA"/>
</dbReference>
<name>A0A2N6VMI6_9MICO</name>
<sequence>MDLWATQLFELDWPAWLVTLLIIPDILIRLIALGWVPYRRKPAVGLGWLLAIFFIPYVGIIAFLIFGSSKLPAKRRKDQQTINDLIKEQTDDQAILGRSEHLTEPLRTSAQLNYSLGALPMTHGNSFSLLPDNHEAIRLMAKEVERAKKFVHVEFYIAAYDSTTAPFFDALKEAAERGVQVRVLVDHIGCVGYPGYKELVKLMDNSPIEWRRSLPVRPWRLEYQRPDLRNHRKIVVIDGEVGFTGSLNAIDKTYNKRANVRKGFEWKDLAIRCMGPVVNELDAVFATDWYSETGDIISDELQLTMDPPHEGGIMAQAVPSGPGFPLENNLRLFNHLVYNANKRIVIVTPYFVPNESLKQALTTEAHSGVDVRIYVSEQGNHAILQYAQESFYEELMENGVKIFLYPKPTILHSKFILVDDDVTVIGSSNMDERSFAMNMEISLLIVDEDVTSSLYDLEQEAYVPVVKELNIEEWRKRSLKQKYLENVCRLTSSLL</sequence>
<dbReference type="GO" id="GO:0005886">
    <property type="term" value="C:plasma membrane"/>
    <property type="evidence" value="ECO:0007669"/>
    <property type="project" value="UniProtKB-SubCell"/>
</dbReference>
<evidence type="ECO:0000256" key="1">
    <source>
        <dbReference type="ARBA" id="ARBA00004236"/>
    </source>
</evidence>
<comment type="subcellular location">
    <subcellularLocation>
        <location evidence="1">Cell membrane</location>
    </subcellularLocation>
</comment>
<keyword evidence="3" id="KW-0808">Transferase</keyword>
<evidence type="ECO:0000313" key="11">
    <source>
        <dbReference type="EMBL" id="PMD05309.1"/>
    </source>
</evidence>
<proteinExistence type="predicted"/>
<evidence type="ECO:0000259" key="10">
    <source>
        <dbReference type="PROSITE" id="PS50035"/>
    </source>
</evidence>
<dbReference type="PROSITE" id="PS50035">
    <property type="entry name" value="PLD"/>
    <property type="match status" value="2"/>
</dbReference>
<reference evidence="11 12" key="1">
    <citation type="submission" date="2017-09" db="EMBL/GenBank/DDBJ databases">
        <title>Bacterial strain isolated from the female urinary microbiota.</title>
        <authorList>
            <person name="Thomas-White K."/>
            <person name="Kumar N."/>
            <person name="Forster S."/>
            <person name="Putonti C."/>
            <person name="Lawley T."/>
            <person name="Wolfe A.J."/>
        </authorList>
    </citation>
    <scope>NUCLEOTIDE SEQUENCE [LARGE SCALE GENOMIC DNA]</scope>
    <source>
        <strain evidence="11 12">UMB1301</strain>
    </source>
</reference>
<dbReference type="OrthoDB" id="9762009at2"/>
<dbReference type="NCBIfam" id="TIGR04265">
    <property type="entry name" value="bac_cardiolipin"/>
    <property type="match status" value="1"/>
</dbReference>
<dbReference type="InterPro" id="IPR022924">
    <property type="entry name" value="Cardiolipin_synthase"/>
</dbReference>
<evidence type="ECO:0000256" key="3">
    <source>
        <dbReference type="ARBA" id="ARBA00022679"/>
    </source>
</evidence>
<keyword evidence="5" id="KW-0677">Repeat</keyword>
<evidence type="ECO:0000256" key="5">
    <source>
        <dbReference type="ARBA" id="ARBA00022737"/>
    </source>
</evidence>
<dbReference type="GO" id="GO:0008808">
    <property type="term" value="F:cardiolipin synthase activity"/>
    <property type="evidence" value="ECO:0007669"/>
    <property type="project" value="UniProtKB-UniRule"/>
</dbReference>
<organism evidence="11 12">
    <name type="scientific">Brevibacterium paucivorans</name>
    <dbReference type="NCBI Taxonomy" id="170994"/>
    <lineage>
        <taxon>Bacteria</taxon>
        <taxon>Bacillati</taxon>
        <taxon>Actinomycetota</taxon>
        <taxon>Actinomycetes</taxon>
        <taxon>Micrococcales</taxon>
        <taxon>Brevibacteriaceae</taxon>
        <taxon>Brevibacterium</taxon>
    </lineage>
</organism>
<protein>
    <recommendedName>
        <fullName evidence="8">Cardiolipin synthase</fullName>
        <ecNumber evidence="8">2.7.8.-</ecNumber>
    </recommendedName>
</protein>
<dbReference type="Proteomes" id="UP000235598">
    <property type="component" value="Unassembled WGS sequence"/>
</dbReference>
<dbReference type="SUPFAM" id="SSF56024">
    <property type="entry name" value="Phospholipase D/nuclease"/>
    <property type="match status" value="2"/>
</dbReference>
<keyword evidence="7 9" id="KW-0472">Membrane</keyword>
<gene>
    <name evidence="11" type="primary">cls</name>
    <name evidence="11" type="ORF">CJ199_07560</name>
</gene>
<evidence type="ECO:0000256" key="7">
    <source>
        <dbReference type="ARBA" id="ARBA00023136"/>
    </source>
</evidence>
<keyword evidence="6 9" id="KW-1133">Transmembrane helix</keyword>
<dbReference type="AlphaFoldDB" id="A0A2N6VMI6"/>
<dbReference type="SMART" id="SM00155">
    <property type="entry name" value="PLDc"/>
    <property type="match status" value="2"/>
</dbReference>
<feature type="domain" description="PLD phosphodiesterase" evidence="10">
    <location>
        <begin position="226"/>
        <end position="253"/>
    </location>
</feature>
<keyword evidence="4 9" id="KW-0812">Transmembrane</keyword>
<dbReference type="EC" id="2.7.8.-" evidence="8"/>
<evidence type="ECO:0000256" key="8">
    <source>
        <dbReference type="NCBIfam" id="TIGR04265"/>
    </source>
</evidence>
<dbReference type="PANTHER" id="PTHR21248:SF22">
    <property type="entry name" value="PHOSPHOLIPASE D"/>
    <property type="match status" value="1"/>
</dbReference>
<feature type="transmembrane region" description="Helical" evidence="9">
    <location>
        <begin position="13"/>
        <end position="36"/>
    </location>
</feature>
<comment type="caution">
    <text evidence="11">The sequence shown here is derived from an EMBL/GenBank/DDBJ whole genome shotgun (WGS) entry which is preliminary data.</text>
</comment>
<keyword evidence="2" id="KW-1003">Cell membrane</keyword>
<dbReference type="PANTHER" id="PTHR21248">
    <property type="entry name" value="CARDIOLIPIN SYNTHASE"/>
    <property type="match status" value="1"/>
</dbReference>
<evidence type="ECO:0000256" key="4">
    <source>
        <dbReference type="ARBA" id="ARBA00022692"/>
    </source>
</evidence>